<sequence>SLLDKGLGWRQLVELMLEFMLGGRWVALGLGRLSPHRHLLPG</sequence>
<organism evidence="1">
    <name type="scientific">marine sediment metagenome</name>
    <dbReference type="NCBI Taxonomy" id="412755"/>
    <lineage>
        <taxon>unclassified sequences</taxon>
        <taxon>metagenomes</taxon>
        <taxon>ecological metagenomes</taxon>
    </lineage>
</organism>
<dbReference type="EMBL" id="BARV01042386">
    <property type="protein sequence ID" value="GAI47631.1"/>
    <property type="molecule type" value="Genomic_DNA"/>
</dbReference>
<feature type="non-terminal residue" evidence="1">
    <location>
        <position position="1"/>
    </location>
</feature>
<gene>
    <name evidence="1" type="ORF">S06H3_63764</name>
</gene>
<evidence type="ECO:0000313" key="1">
    <source>
        <dbReference type="EMBL" id="GAI47631.1"/>
    </source>
</evidence>
<protein>
    <submittedName>
        <fullName evidence="1">Uncharacterized protein</fullName>
    </submittedName>
</protein>
<proteinExistence type="predicted"/>
<comment type="caution">
    <text evidence="1">The sequence shown here is derived from an EMBL/GenBank/DDBJ whole genome shotgun (WGS) entry which is preliminary data.</text>
</comment>
<dbReference type="AlphaFoldDB" id="X1PYM3"/>
<name>X1PYM3_9ZZZZ</name>
<accession>X1PYM3</accession>
<reference evidence="1" key="1">
    <citation type="journal article" date="2014" name="Front. Microbiol.">
        <title>High frequency of phylogenetically diverse reductive dehalogenase-homologous genes in deep subseafloor sedimentary metagenomes.</title>
        <authorList>
            <person name="Kawai M."/>
            <person name="Futagami T."/>
            <person name="Toyoda A."/>
            <person name="Takaki Y."/>
            <person name="Nishi S."/>
            <person name="Hori S."/>
            <person name="Arai W."/>
            <person name="Tsubouchi T."/>
            <person name="Morono Y."/>
            <person name="Uchiyama I."/>
            <person name="Ito T."/>
            <person name="Fujiyama A."/>
            <person name="Inagaki F."/>
            <person name="Takami H."/>
        </authorList>
    </citation>
    <scope>NUCLEOTIDE SEQUENCE</scope>
    <source>
        <strain evidence="1">Expedition CK06-06</strain>
    </source>
</reference>